<feature type="region of interest" description="Disordered" evidence="1">
    <location>
        <begin position="96"/>
        <end position="120"/>
    </location>
</feature>
<reference evidence="2" key="1">
    <citation type="submission" date="2019-08" db="EMBL/GenBank/DDBJ databases">
        <title>The genome of the North American firefly Photinus pyralis.</title>
        <authorList>
            <consortium name="Photinus pyralis genome working group"/>
            <person name="Fallon T.R."/>
            <person name="Sander Lower S.E."/>
            <person name="Weng J.-K."/>
        </authorList>
    </citation>
    <scope>NUCLEOTIDE SEQUENCE</scope>
    <source>
        <strain evidence="2">TRF0915ILg1</strain>
        <tissue evidence="2">Whole body</tissue>
    </source>
</reference>
<dbReference type="OrthoDB" id="6762366at2759"/>
<proteinExistence type="predicted"/>
<sequence length="120" mass="14051">MIDLTSGFLKIILMPHLGHIRKGRDCYEYKSRGIFYWFTYRYLYHTILNPLLSECHPSATRSYKKNRWLIEMMERQEKSDETTAVPDNIIIFPPDYANAKNTDKDSGEEDNVRTNNLAGG</sequence>
<organism evidence="2 3">
    <name type="scientific">Ignelater luminosus</name>
    <name type="common">Cucubano</name>
    <name type="synonym">Pyrophorus luminosus</name>
    <dbReference type="NCBI Taxonomy" id="2038154"/>
    <lineage>
        <taxon>Eukaryota</taxon>
        <taxon>Metazoa</taxon>
        <taxon>Ecdysozoa</taxon>
        <taxon>Arthropoda</taxon>
        <taxon>Hexapoda</taxon>
        <taxon>Insecta</taxon>
        <taxon>Pterygota</taxon>
        <taxon>Neoptera</taxon>
        <taxon>Endopterygota</taxon>
        <taxon>Coleoptera</taxon>
        <taxon>Polyphaga</taxon>
        <taxon>Elateriformia</taxon>
        <taxon>Elateroidea</taxon>
        <taxon>Elateridae</taxon>
        <taxon>Agrypninae</taxon>
        <taxon>Pyrophorini</taxon>
        <taxon>Ignelater</taxon>
    </lineage>
</organism>
<keyword evidence="3" id="KW-1185">Reference proteome</keyword>
<comment type="caution">
    <text evidence="2">The sequence shown here is derived from an EMBL/GenBank/DDBJ whole genome shotgun (WGS) entry which is preliminary data.</text>
</comment>
<dbReference type="AlphaFoldDB" id="A0A8K0FZ54"/>
<protein>
    <submittedName>
        <fullName evidence="2">Uncharacterized protein</fullName>
    </submittedName>
</protein>
<accession>A0A8K0FZ54</accession>
<evidence type="ECO:0000313" key="3">
    <source>
        <dbReference type="Proteomes" id="UP000801492"/>
    </source>
</evidence>
<gene>
    <name evidence="2" type="ORF">ILUMI_20201</name>
</gene>
<dbReference type="EMBL" id="VTPC01089029">
    <property type="protein sequence ID" value="KAF2885975.1"/>
    <property type="molecule type" value="Genomic_DNA"/>
</dbReference>
<name>A0A8K0FZ54_IGNLU</name>
<evidence type="ECO:0000313" key="2">
    <source>
        <dbReference type="EMBL" id="KAF2885975.1"/>
    </source>
</evidence>
<dbReference type="Proteomes" id="UP000801492">
    <property type="component" value="Unassembled WGS sequence"/>
</dbReference>
<evidence type="ECO:0000256" key="1">
    <source>
        <dbReference type="SAM" id="MobiDB-lite"/>
    </source>
</evidence>